<gene>
    <name evidence="1" type="ORF">SFRICE_019477</name>
</gene>
<dbReference type="AlphaFoldDB" id="A0A2H1VJ89"/>
<name>A0A2H1VJ89_SPOFR</name>
<proteinExistence type="predicted"/>
<accession>A0A2H1VJ89</accession>
<evidence type="ECO:0000313" key="1">
    <source>
        <dbReference type="EMBL" id="SOQ40888.1"/>
    </source>
</evidence>
<reference evidence="1" key="1">
    <citation type="submission" date="2016-07" db="EMBL/GenBank/DDBJ databases">
        <authorList>
            <person name="Bretaudeau A."/>
        </authorList>
    </citation>
    <scope>NUCLEOTIDE SEQUENCE</scope>
    <source>
        <strain evidence="1">Rice</strain>
        <tissue evidence="1">Whole body</tissue>
    </source>
</reference>
<sequence length="227" mass="25737">MEHAVNQPVNEQTYHLMASNRRRPWTLETREALQVHCRPFGVRNLRVVGESGIGKIGKKGTGPPIFYGIEKINLANTRIEPETRFPGNNHRMTSPALGEARRSVRLLLTKNHPVSTPVFRAGAPVNLLGCPQLRITYQPYWAPYVVRYAMLRCCGCVWLLTFPPIIFIGTHRISLVEMGSAELLFIWKDAIAMDAMRLHYYRYITDSICASSLCNYFVAAHLHSIAT</sequence>
<dbReference type="EMBL" id="ODYU01002871">
    <property type="protein sequence ID" value="SOQ40888.1"/>
    <property type="molecule type" value="Genomic_DNA"/>
</dbReference>
<protein>
    <submittedName>
        <fullName evidence="1">SFRICE_019477</fullName>
    </submittedName>
</protein>
<organism evidence="1">
    <name type="scientific">Spodoptera frugiperda</name>
    <name type="common">Fall armyworm</name>
    <dbReference type="NCBI Taxonomy" id="7108"/>
    <lineage>
        <taxon>Eukaryota</taxon>
        <taxon>Metazoa</taxon>
        <taxon>Ecdysozoa</taxon>
        <taxon>Arthropoda</taxon>
        <taxon>Hexapoda</taxon>
        <taxon>Insecta</taxon>
        <taxon>Pterygota</taxon>
        <taxon>Neoptera</taxon>
        <taxon>Endopterygota</taxon>
        <taxon>Lepidoptera</taxon>
        <taxon>Glossata</taxon>
        <taxon>Ditrysia</taxon>
        <taxon>Noctuoidea</taxon>
        <taxon>Noctuidae</taxon>
        <taxon>Amphipyrinae</taxon>
        <taxon>Spodoptera</taxon>
    </lineage>
</organism>